<sequence length="97" mass="11425">MSVADHHGREPTLFVTETECAERLGFSVDSWRRLRRRYERLHLPPPDAISKRRYWPAVRAFFDRLHGLDARASIVPSQAEEEDLDALNTKDRRRPRA</sequence>
<dbReference type="RefSeq" id="WP_307280058.1">
    <property type="nucleotide sequence ID" value="NZ_JAUSVX010000013.1"/>
</dbReference>
<evidence type="ECO:0000313" key="3">
    <source>
        <dbReference type="Proteomes" id="UP001242480"/>
    </source>
</evidence>
<keyword evidence="3" id="KW-1185">Reference proteome</keyword>
<evidence type="ECO:0000256" key="1">
    <source>
        <dbReference type="SAM" id="MobiDB-lite"/>
    </source>
</evidence>
<comment type="caution">
    <text evidence="2">The sequence shown here is derived from an EMBL/GenBank/DDBJ whole genome shotgun (WGS) entry which is preliminary data.</text>
</comment>
<feature type="region of interest" description="Disordered" evidence="1">
    <location>
        <begin position="77"/>
        <end position="97"/>
    </location>
</feature>
<organism evidence="2 3">
    <name type="scientific">Labrys wisconsinensis</name>
    <dbReference type="NCBI Taxonomy" id="425677"/>
    <lineage>
        <taxon>Bacteria</taxon>
        <taxon>Pseudomonadati</taxon>
        <taxon>Pseudomonadota</taxon>
        <taxon>Alphaproteobacteria</taxon>
        <taxon>Hyphomicrobiales</taxon>
        <taxon>Xanthobacteraceae</taxon>
        <taxon>Labrys</taxon>
    </lineage>
</organism>
<dbReference type="EMBL" id="JAUSVX010000013">
    <property type="protein sequence ID" value="MDQ0472771.1"/>
    <property type="molecule type" value="Genomic_DNA"/>
</dbReference>
<evidence type="ECO:0000313" key="2">
    <source>
        <dbReference type="EMBL" id="MDQ0472771.1"/>
    </source>
</evidence>
<accession>A0ABU0JH15</accession>
<protein>
    <submittedName>
        <fullName evidence="2">Uncharacterized protein</fullName>
    </submittedName>
</protein>
<reference evidence="2 3" key="1">
    <citation type="submission" date="2023-07" db="EMBL/GenBank/DDBJ databases">
        <title>Genomic Encyclopedia of Type Strains, Phase IV (KMG-IV): sequencing the most valuable type-strain genomes for metagenomic binning, comparative biology and taxonomic classification.</title>
        <authorList>
            <person name="Goeker M."/>
        </authorList>
    </citation>
    <scope>NUCLEOTIDE SEQUENCE [LARGE SCALE GENOMIC DNA]</scope>
    <source>
        <strain evidence="2 3">DSM 19619</strain>
    </source>
</reference>
<name>A0ABU0JH15_9HYPH</name>
<gene>
    <name evidence="2" type="ORF">QO011_005801</name>
</gene>
<proteinExistence type="predicted"/>
<dbReference type="Proteomes" id="UP001242480">
    <property type="component" value="Unassembled WGS sequence"/>
</dbReference>